<proteinExistence type="predicted"/>
<protein>
    <submittedName>
        <fullName evidence="2">Uncharacterized protein</fullName>
    </submittedName>
</protein>
<comment type="caution">
    <text evidence="2">The sequence shown here is derived from an EMBL/GenBank/DDBJ whole genome shotgun (WGS) entry which is preliminary data.</text>
</comment>
<feature type="compositionally biased region" description="Basic and acidic residues" evidence="1">
    <location>
        <begin position="8"/>
        <end position="17"/>
    </location>
</feature>
<keyword evidence="3" id="KW-1185">Reference proteome</keyword>
<dbReference type="EMBL" id="JANPWB010000004">
    <property type="protein sequence ID" value="KAJ1194300.1"/>
    <property type="molecule type" value="Genomic_DNA"/>
</dbReference>
<dbReference type="Proteomes" id="UP001066276">
    <property type="component" value="Chromosome 2_2"/>
</dbReference>
<evidence type="ECO:0000256" key="1">
    <source>
        <dbReference type="SAM" id="MobiDB-lite"/>
    </source>
</evidence>
<accession>A0AAV7UYU4</accession>
<evidence type="ECO:0000313" key="3">
    <source>
        <dbReference type="Proteomes" id="UP001066276"/>
    </source>
</evidence>
<evidence type="ECO:0000313" key="2">
    <source>
        <dbReference type="EMBL" id="KAJ1194300.1"/>
    </source>
</evidence>
<reference evidence="2" key="1">
    <citation type="journal article" date="2022" name="bioRxiv">
        <title>Sequencing and chromosome-scale assembly of the giantPleurodeles waltlgenome.</title>
        <authorList>
            <person name="Brown T."/>
            <person name="Elewa A."/>
            <person name="Iarovenko S."/>
            <person name="Subramanian E."/>
            <person name="Araus A.J."/>
            <person name="Petzold A."/>
            <person name="Susuki M."/>
            <person name="Suzuki K.-i.T."/>
            <person name="Hayashi T."/>
            <person name="Toyoda A."/>
            <person name="Oliveira C."/>
            <person name="Osipova E."/>
            <person name="Leigh N.D."/>
            <person name="Simon A."/>
            <person name="Yun M.H."/>
        </authorList>
    </citation>
    <scope>NUCLEOTIDE SEQUENCE</scope>
    <source>
        <strain evidence="2">20211129_DDA</strain>
        <tissue evidence="2">Liver</tissue>
    </source>
</reference>
<feature type="region of interest" description="Disordered" evidence="1">
    <location>
        <begin position="62"/>
        <end position="90"/>
    </location>
</feature>
<name>A0AAV7UYU4_PLEWA</name>
<organism evidence="2 3">
    <name type="scientific">Pleurodeles waltl</name>
    <name type="common">Iberian ribbed newt</name>
    <dbReference type="NCBI Taxonomy" id="8319"/>
    <lineage>
        <taxon>Eukaryota</taxon>
        <taxon>Metazoa</taxon>
        <taxon>Chordata</taxon>
        <taxon>Craniata</taxon>
        <taxon>Vertebrata</taxon>
        <taxon>Euteleostomi</taxon>
        <taxon>Amphibia</taxon>
        <taxon>Batrachia</taxon>
        <taxon>Caudata</taxon>
        <taxon>Salamandroidea</taxon>
        <taxon>Salamandridae</taxon>
        <taxon>Pleurodelinae</taxon>
        <taxon>Pleurodeles</taxon>
    </lineage>
</organism>
<dbReference type="AlphaFoldDB" id="A0AAV7UYU4"/>
<gene>
    <name evidence="2" type="ORF">NDU88_003589</name>
</gene>
<feature type="region of interest" description="Disordered" evidence="1">
    <location>
        <begin position="1"/>
        <end position="31"/>
    </location>
</feature>
<sequence>MLASKQMVTEREKKETHSVLTGTHPSPELTPSELSAYETLSSAQLTYEAMSSVASAYEVMSSVPNRHPQPDKKARTEPTCMEPENPRRML</sequence>